<dbReference type="PANTHER" id="PTHR43861:SF1">
    <property type="entry name" value="TRANS-ACONITATE 2-METHYLTRANSFERASE"/>
    <property type="match status" value="1"/>
</dbReference>
<dbReference type="Pfam" id="PF08241">
    <property type="entry name" value="Methyltransf_11"/>
    <property type="match status" value="1"/>
</dbReference>
<dbReference type="Proteomes" id="UP000610966">
    <property type="component" value="Unassembled WGS sequence"/>
</dbReference>
<protein>
    <recommendedName>
        <fullName evidence="1">Methyltransferase type 11 domain-containing protein</fullName>
    </recommendedName>
</protein>
<proteinExistence type="predicted"/>
<dbReference type="InterPro" id="IPR013216">
    <property type="entry name" value="Methyltransf_11"/>
</dbReference>
<evidence type="ECO:0000313" key="3">
    <source>
        <dbReference type="Proteomes" id="UP000610966"/>
    </source>
</evidence>
<gene>
    <name evidence="2" type="ORF">Mth01_45370</name>
</gene>
<dbReference type="EMBL" id="BOOG01000048">
    <property type="protein sequence ID" value="GIH72284.1"/>
    <property type="molecule type" value="Genomic_DNA"/>
</dbReference>
<dbReference type="InterPro" id="IPR029063">
    <property type="entry name" value="SAM-dependent_MTases_sf"/>
</dbReference>
<dbReference type="GO" id="GO:0008757">
    <property type="term" value="F:S-adenosylmethionine-dependent methyltransferase activity"/>
    <property type="evidence" value="ECO:0007669"/>
    <property type="project" value="InterPro"/>
</dbReference>
<keyword evidence="3" id="KW-1185">Reference proteome</keyword>
<reference evidence="2" key="1">
    <citation type="submission" date="2021-01" db="EMBL/GenBank/DDBJ databases">
        <title>Whole genome shotgun sequence of Sphaerimonospora thailandensis NBRC 107569.</title>
        <authorList>
            <person name="Komaki H."/>
            <person name="Tamura T."/>
        </authorList>
    </citation>
    <scope>NUCLEOTIDE SEQUENCE</scope>
    <source>
        <strain evidence="2">NBRC 107569</strain>
    </source>
</reference>
<accession>A0A8J3RCP5</accession>
<evidence type="ECO:0000259" key="1">
    <source>
        <dbReference type="Pfam" id="PF08241"/>
    </source>
</evidence>
<evidence type="ECO:0000313" key="2">
    <source>
        <dbReference type="EMBL" id="GIH72284.1"/>
    </source>
</evidence>
<dbReference type="SUPFAM" id="SSF53335">
    <property type="entry name" value="S-adenosyl-L-methionine-dependent methyltransferases"/>
    <property type="match status" value="1"/>
</dbReference>
<feature type="domain" description="Methyltransferase type 11" evidence="1">
    <location>
        <begin position="57"/>
        <end position="149"/>
    </location>
</feature>
<sequence length="283" mass="30645">MSEGRAAQLEYSEFQAAMLDEAKRRRKAAKIIAVLAHFLGREGADPGKVLAGLTVGDVGCSAGFIADELAGAGASRTFGVDIDVPGLRKAADRFGGRVGFVCADGGALPFPDGSLDVLVFNHIYEHVVDPDAVITDMHRVLADDGVLYLGLGNRLGVMEPHYKLPFLSYLPPAAADRYVRAFGRADHYYERFRTRGGLRRMLTAFHVWDYTFPVLASPERFAGGELFPGPAGRAVRETLARTPRAALHALLPVVPTYLWVATKTPRRPLGGALPQPPEPVRTP</sequence>
<dbReference type="Gene3D" id="3.40.50.150">
    <property type="entry name" value="Vaccinia Virus protein VP39"/>
    <property type="match status" value="1"/>
</dbReference>
<dbReference type="AlphaFoldDB" id="A0A8J3RCP5"/>
<comment type="caution">
    <text evidence="2">The sequence shown here is derived from an EMBL/GenBank/DDBJ whole genome shotgun (WGS) entry which is preliminary data.</text>
</comment>
<organism evidence="2 3">
    <name type="scientific">Sphaerimonospora thailandensis</name>
    <dbReference type="NCBI Taxonomy" id="795644"/>
    <lineage>
        <taxon>Bacteria</taxon>
        <taxon>Bacillati</taxon>
        <taxon>Actinomycetota</taxon>
        <taxon>Actinomycetes</taxon>
        <taxon>Streptosporangiales</taxon>
        <taxon>Streptosporangiaceae</taxon>
        <taxon>Sphaerimonospora</taxon>
    </lineage>
</organism>
<name>A0A8J3RCP5_9ACTN</name>
<dbReference type="CDD" id="cd02440">
    <property type="entry name" value="AdoMet_MTases"/>
    <property type="match status" value="1"/>
</dbReference>
<dbReference type="RefSeq" id="WP_204017945.1">
    <property type="nucleotide sequence ID" value="NZ_BOOG01000048.1"/>
</dbReference>
<dbReference type="PANTHER" id="PTHR43861">
    <property type="entry name" value="TRANS-ACONITATE 2-METHYLTRANSFERASE-RELATED"/>
    <property type="match status" value="1"/>
</dbReference>